<feature type="domain" description="HTH hxlR-type" evidence="4">
    <location>
        <begin position="1"/>
        <end position="97"/>
    </location>
</feature>
<evidence type="ECO:0000256" key="2">
    <source>
        <dbReference type="ARBA" id="ARBA00023125"/>
    </source>
</evidence>
<dbReference type="RefSeq" id="WP_155337594.1">
    <property type="nucleotide sequence ID" value="NZ_BAAABN010000032.1"/>
</dbReference>
<reference evidence="5 6" key="1">
    <citation type="submission" date="2019-10" db="EMBL/GenBank/DDBJ databases">
        <title>Whole genome shotgun sequence of Acrocarpospora corrugata NBRC 13972.</title>
        <authorList>
            <person name="Ichikawa N."/>
            <person name="Kimura A."/>
            <person name="Kitahashi Y."/>
            <person name="Komaki H."/>
            <person name="Oguchi A."/>
        </authorList>
    </citation>
    <scope>NUCLEOTIDE SEQUENCE [LARGE SCALE GENOMIC DNA]</scope>
    <source>
        <strain evidence="5 6">NBRC 13972</strain>
    </source>
</reference>
<dbReference type="AlphaFoldDB" id="A0A5M3VWW3"/>
<comment type="caution">
    <text evidence="5">The sequence shown here is derived from an EMBL/GenBank/DDBJ whole genome shotgun (WGS) entry which is preliminary data.</text>
</comment>
<dbReference type="InterPro" id="IPR036388">
    <property type="entry name" value="WH-like_DNA-bd_sf"/>
</dbReference>
<dbReference type="GO" id="GO:0003677">
    <property type="term" value="F:DNA binding"/>
    <property type="evidence" value="ECO:0007669"/>
    <property type="project" value="UniProtKB-KW"/>
</dbReference>
<dbReference type="Gene3D" id="1.10.10.10">
    <property type="entry name" value="Winged helix-like DNA-binding domain superfamily/Winged helix DNA-binding domain"/>
    <property type="match status" value="1"/>
</dbReference>
<dbReference type="InterPro" id="IPR036390">
    <property type="entry name" value="WH_DNA-bd_sf"/>
</dbReference>
<dbReference type="SUPFAM" id="SSF46785">
    <property type="entry name" value="Winged helix' DNA-binding domain"/>
    <property type="match status" value="1"/>
</dbReference>
<accession>A0A5M3VWW3</accession>
<dbReference type="InterPro" id="IPR002577">
    <property type="entry name" value="HTH_HxlR"/>
</dbReference>
<keyword evidence="3" id="KW-0804">Transcription</keyword>
<gene>
    <name evidence="5" type="ORF">Acor_33690</name>
</gene>
<sequence length="105" mass="11684">MRGLLSTIGDKWTLVVIASLTAGEQRFTNLLRGIDGISHRMLTKTLRDLERDGLVTRRVHAEVPPRVEYALTPLGRTLLGPINALSEWVGTHGRTILENRDSALK</sequence>
<dbReference type="PROSITE" id="PS51118">
    <property type="entry name" value="HTH_HXLR"/>
    <property type="match status" value="1"/>
</dbReference>
<evidence type="ECO:0000313" key="6">
    <source>
        <dbReference type="Proteomes" id="UP000334990"/>
    </source>
</evidence>
<organism evidence="5 6">
    <name type="scientific">Acrocarpospora corrugata</name>
    <dbReference type="NCBI Taxonomy" id="35763"/>
    <lineage>
        <taxon>Bacteria</taxon>
        <taxon>Bacillati</taxon>
        <taxon>Actinomycetota</taxon>
        <taxon>Actinomycetes</taxon>
        <taxon>Streptosporangiales</taxon>
        <taxon>Streptosporangiaceae</taxon>
        <taxon>Acrocarpospora</taxon>
    </lineage>
</organism>
<dbReference type="Pfam" id="PF01638">
    <property type="entry name" value="HxlR"/>
    <property type="match status" value="1"/>
</dbReference>
<dbReference type="PANTHER" id="PTHR33204">
    <property type="entry name" value="TRANSCRIPTIONAL REGULATOR, MARR FAMILY"/>
    <property type="match status" value="1"/>
</dbReference>
<name>A0A5M3VWW3_9ACTN</name>
<dbReference type="PANTHER" id="PTHR33204:SF39">
    <property type="entry name" value="TRANSCRIPTIONAL REGULATORY PROTEIN"/>
    <property type="match status" value="1"/>
</dbReference>
<evidence type="ECO:0000256" key="1">
    <source>
        <dbReference type="ARBA" id="ARBA00023015"/>
    </source>
</evidence>
<proteinExistence type="predicted"/>
<keyword evidence="2" id="KW-0238">DNA-binding</keyword>
<dbReference type="Proteomes" id="UP000334990">
    <property type="component" value="Unassembled WGS sequence"/>
</dbReference>
<evidence type="ECO:0000313" key="5">
    <source>
        <dbReference type="EMBL" id="GES01305.1"/>
    </source>
</evidence>
<dbReference type="EMBL" id="BLAD01000049">
    <property type="protein sequence ID" value="GES01305.1"/>
    <property type="molecule type" value="Genomic_DNA"/>
</dbReference>
<evidence type="ECO:0000259" key="4">
    <source>
        <dbReference type="PROSITE" id="PS51118"/>
    </source>
</evidence>
<keyword evidence="6" id="KW-1185">Reference proteome</keyword>
<keyword evidence="1" id="KW-0805">Transcription regulation</keyword>
<protein>
    <submittedName>
        <fullName evidence="5">HxlR family transcriptional regulator</fullName>
    </submittedName>
</protein>
<dbReference type="OrthoDB" id="370168at2"/>
<evidence type="ECO:0000256" key="3">
    <source>
        <dbReference type="ARBA" id="ARBA00023163"/>
    </source>
</evidence>